<evidence type="ECO:0000313" key="2">
    <source>
        <dbReference type="Proteomes" id="UP001055156"/>
    </source>
</evidence>
<gene>
    <name evidence="1" type="ORF">LKMONMHP_2802</name>
</gene>
<keyword evidence="2" id="KW-1185">Reference proteome</keyword>
<proteinExistence type="predicted"/>
<sequence>MSDCLIGIDPEYCPDLDDCHAEFRALLPSGLAWAAAHRPGSVQWGFWRGVAHVFAFAHQRICDLRRQFWCGTTDELEDAWLVEYGLPDACDPFPDLCSKVAALGGTRCDYYREIARRAGWEIECSSDNGDCASYADMMVMDCAVAGGDYVRSHLLFTVYLNQSPAYTQTSAGAVSMDCSILDAVFGCDPDISALACLLERVVPAHVEVAYQLDYGTQVLGTETASPVVTEQNAAILIHA</sequence>
<reference evidence="1" key="2">
    <citation type="submission" date="2021-08" db="EMBL/GenBank/DDBJ databases">
        <authorList>
            <person name="Tani A."/>
            <person name="Ola A."/>
            <person name="Ogura Y."/>
            <person name="Katsura K."/>
            <person name="Hayashi T."/>
        </authorList>
    </citation>
    <scope>NUCLEOTIDE SEQUENCE</scope>
    <source>
        <strain evidence="1">NBRC 15689</strain>
    </source>
</reference>
<organism evidence="1 2">
    <name type="scientific">Methylobacterium organophilum</name>
    <dbReference type="NCBI Taxonomy" id="410"/>
    <lineage>
        <taxon>Bacteria</taxon>
        <taxon>Pseudomonadati</taxon>
        <taxon>Pseudomonadota</taxon>
        <taxon>Alphaproteobacteria</taxon>
        <taxon>Hyphomicrobiales</taxon>
        <taxon>Methylobacteriaceae</taxon>
        <taxon>Methylobacterium</taxon>
    </lineage>
</organism>
<evidence type="ECO:0000313" key="1">
    <source>
        <dbReference type="EMBL" id="GJE27940.1"/>
    </source>
</evidence>
<comment type="caution">
    <text evidence="1">The sequence shown here is derived from an EMBL/GenBank/DDBJ whole genome shotgun (WGS) entry which is preliminary data.</text>
</comment>
<accession>A0ABQ4TCU8</accession>
<dbReference type="EMBL" id="BPQV01000007">
    <property type="protein sequence ID" value="GJE27940.1"/>
    <property type="molecule type" value="Genomic_DNA"/>
</dbReference>
<dbReference type="RefSeq" id="WP_238311729.1">
    <property type="nucleotide sequence ID" value="NZ_BPQV01000007.1"/>
</dbReference>
<protein>
    <submittedName>
        <fullName evidence="1">Uncharacterized protein</fullName>
    </submittedName>
</protein>
<reference evidence="1" key="1">
    <citation type="journal article" date="2021" name="Front. Microbiol.">
        <title>Comprehensive Comparative Genomics and Phenotyping of Methylobacterium Species.</title>
        <authorList>
            <person name="Alessa O."/>
            <person name="Ogura Y."/>
            <person name="Fujitani Y."/>
            <person name="Takami H."/>
            <person name="Hayashi T."/>
            <person name="Sahin N."/>
            <person name="Tani A."/>
        </authorList>
    </citation>
    <scope>NUCLEOTIDE SEQUENCE</scope>
    <source>
        <strain evidence="1">NBRC 15689</strain>
    </source>
</reference>
<dbReference type="Proteomes" id="UP001055156">
    <property type="component" value="Unassembled WGS sequence"/>
</dbReference>
<name>A0ABQ4TCU8_METOR</name>